<sequence>MPVPPFTAHERLHSARLVFSLSAIDSLSWIVGKAMQFESLQLAKSLDVSYVKIALLLTTVEVAVEFVASALAPYFYRAVQKSTTFTSRNLTAAALKAYGLSCFVATIVYPIMGILIYVVFEPSIGMLATLIVVQSFQYSLLNQVGDALREMAQPHWLHTVQGLDLVIPGRNWARGVLRRPATADSLAVYLQMSFLVISFIFGAVYTVAEDIAIVRWILVLIVAYFNLFVFLSLYRDLPMLQKYIVDKMTDDGKPLVIWLWEMASPERALVLLMLVVTAVPEQAFNALLAVLVLDLEGFLSTVVVGIAALAVFGFLIVRVRRLHKHPRRVPSFDDGAASLDEATFDDGPGLSKHVDTHASIVRQQTASVAKNPESCLRDVFSHWLLAVGGILASLSGGAIGLYLISGTLGIIISMAAFVLVRPFIVQFQTLADRFLFLYDGVRASNIRFWINVATVVVNGPLLALNWWAVSGGLNFVGVDVVEVDEEGETSPEEQRQAAVTLFLSIVIIGVTMVYFVCIDPIMPKSLRKTVRMTPAHAE</sequence>
<gene>
    <name evidence="2" type="ORF">FCC1311_086532</name>
</gene>
<comment type="caution">
    <text evidence="2">The sequence shown here is derived from an EMBL/GenBank/DDBJ whole genome shotgun (WGS) entry which is preliminary data.</text>
</comment>
<evidence type="ECO:0000313" key="3">
    <source>
        <dbReference type="Proteomes" id="UP000241890"/>
    </source>
</evidence>
<evidence type="ECO:0000256" key="1">
    <source>
        <dbReference type="SAM" id="Phobius"/>
    </source>
</evidence>
<dbReference type="AlphaFoldDB" id="A0A2R5GRP4"/>
<feature type="transmembrane region" description="Helical" evidence="1">
    <location>
        <begin position="448"/>
        <end position="468"/>
    </location>
</feature>
<reference evidence="2 3" key="1">
    <citation type="submission" date="2017-12" db="EMBL/GenBank/DDBJ databases">
        <title>Sequencing, de novo assembly and annotation of complete genome of a new Thraustochytrid species, strain FCC1311.</title>
        <authorList>
            <person name="Sedici K."/>
            <person name="Godart F."/>
            <person name="Aiese Cigliano R."/>
            <person name="Sanseverino W."/>
            <person name="Barakat M."/>
            <person name="Ortet P."/>
            <person name="Marechal E."/>
            <person name="Cagnac O."/>
            <person name="Amato A."/>
        </authorList>
    </citation>
    <scope>NUCLEOTIDE SEQUENCE [LARGE SCALE GENOMIC DNA]</scope>
</reference>
<feature type="transmembrane region" description="Helical" evidence="1">
    <location>
        <begin position="51"/>
        <end position="76"/>
    </location>
</feature>
<protein>
    <submittedName>
        <fullName evidence="2">Uncharacterized protein</fullName>
    </submittedName>
</protein>
<feature type="transmembrane region" description="Helical" evidence="1">
    <location>
        <begin position="298"/>
        <end position="317"/>
    </location>
</feature>
<keyword evidence="1" id="KW-0812">Transmembrane</keyword>
<dbReference type="InParanoid" id="A0A2R5GRP4"/>
<evidence type="ECO:0000313" key="2">
    <source>
        <dbReference type="EMBL" id="GBG32428.1"/>
    </source>
</evidence>
<feature type="transmembrane region" description="Helical" evidence="1">
    <location>
        <begin position="97"/>
        <end position="118"/>
    </location>
</feature>
<feature type="transmembrane region" description="Helical" evidence="1">
    <location>
        <begin position="497"/>
        <end position="518"/>
    </location>
</feature>
<proteinExistence type="predicted"/>
<keyword evidence="3" id="KW-1185">Reference proteome</keyword>
<feature type="transmembrane region" description="Helical" evidence="1">
    <location>
        <begin position="383"/>
        <end position="404"/>
    </location>
</feature>
<dbReference type="EMBL" id="BEYU01000122">
    <property type="protein sequence ID" value="GBG32428.1"/>
    <property type="molecule type" value="Genomic_DNA"/>
</dbReference>
<feature type="transmembrane region" description="Helical" evidence="1">
    <location>
        <begin position="186"/>
        <end position="207"/>
    </location>
</feature>
<dbReference type="Proteomes" id="UP000241890">
    <property type="component" value="Unassembled WGS sequence"/>
</dbReference>
<feature type="transmembrane region" description="Helical" evidence="1">
    <location>
        <begin position="213"/>
        <end position="234"/>
    </location>
</feature>
<organism evidence="2 3">
    <name type="scientific">Hondaea fermentalgiana</name>
    <dbReference type="NCBI Taxonomy" id="2315210"/>
    <lineage>
        <taxon>Eukaryota</taxon>
        <taxon>Sar</taxon>
        <taxon>Stramenopiles</taxon>
        <taxon>Bigyra</taxon>
        <taxon>Labyrinthulomycetes</taxon>
        <taxon>Thraustochytrida</taxon>
        <taxon>Thraustochytriidae</taxon>
        <taxon>Hondaea</taxon>
    </lineage>
</organism>
<keyword evidence="1" id="KW-0472">Membrane</keyword>
<feature type="transmembrane region" description="Helical" evidence="1">
    <location>
        <begin position="124"/>
        <end position="141"/>
    </location>
</feature>
<keyword evidence="1" id="KW-1133">Transmembrane helix</keyword>
<name>A0A2R5GRP4_9STRA</name>
<accession>A0A2R5GRP4</accession>
<feature type="transmembrane region" description="Helical" evidence="1">
    <location>
        <begin position="410"/>
        <end position="427"/>
    </location>
</feature>